<dbReference type="EMBL" id="QKYV01000002">
    <property type="protein sequence ID" value="PZW42410.1"/>
    <property type="molecule type" value="Genomic_DNA"/>
</dbReference>
<dbReference type="PANTHER" id="PTHR41299:SF1">
    <property type="entry name" value="THIAMINE PYROPHOSPHOKINASE"/>
    <property type="match status" value="1"/>
</dbReference>
<dbReference type="GO" id="GO:0005524">
    <property type="term" value="F:ATP binding"/>
    <property type="evidence" value="ECO:0007669"/>
    <property type="project" value="UniProtKB-KW"/>
</dbReference>
<evidence type="ECO:0000256" key="2">
    <source>
        <dbReference type="ARBA" id="ARBA00022741"/>
    </source>
</evidence>
<dbReference type="InterPro" id="IPR036371">
    <property type="entry name" value="TPK_B1-bd_sf"/>
</dbReference>
<comment type="caution">
    <text evidence="7">The sequence shown here is derived from an EMBL/GenBank/DDBJ whole genome shotgun (WGS) entry which is preliminary data.</text>
</comment>
<dbReference type="GO" id="GO:0006772">
    <property type="term" value="P:thiamine metabolic process"/>
    <property type="evidence" value="ECO:0007669"/>
    <property type="project" value="UniProtKB-UniRule"/>
</dbReference>
<dbReference type="InterPro" id="IPR007373">
    <property type="entry name" value="Thiamin_PyroPKinase_B1-bd"/>
</dbReference>
<dbReference type="GO" id="GO:0009229">
    <property type="term" value="P:thiamine diphosphate biosynthetic process"/>
    <property type="evidence" value="ECO:0007669"/>
    <property type="project" value="InterPro"/>
</dbReference>
<dbReference type="GO" id="GO:0004788">
    <property type="term" value="F:thiamine diphosphokinase activity"/>
    <property type="evidence" value="ECO:0007669"/>
    <property type="project" value="UniProtKB-UniRule"/>
</dbReference>
<evidence type="ECO:0000256" key="5">
    <source>
        <dbReference type="NCBIfam" id="TIGR01378"/>
    </source>
</evidence>
<dbReference type="InterPro" id="IPR036759">
    <property type="entry name" value="TPK_catalytic_sf"/>
</dbReference>
<dbReference type="AlphaFoldDB" id="A0A2W7K4I3"/>
<keyword evidence="8" id="KW-1185">Reference proteome</keyword>
<dbReference type="GO" id="GO:0016301">
    <property type="term" value="F:kinase activity"/>
    <property type="evidence" value="ECO:0007669"/>
    <property type="project" value="UniProtKB-KW"/>
</dbReference>
<name>A0A2W7K4I3_9FLAO</name>
<reference evidence="7 8" key="1">
    <citation type="submission" date="2018-06" db="EMBL/GenBank/DDBJ databases">
        <title>Genomic Encyclopedia of Archaeal and Bacterial Type Strains, Phase II (KMG-II): from individual species to whole genera.</title>
        <authorList>
            <person name="Goeker M."/>
        </authorList>
    </citation>
    <scope>NUCLEOTIDE SEQUENCE [LARGE SCALE GENOMIC DNA]</scope>
    <source>
        <strain evidence="7 8">DSM 15361</strain>
    </source>
</reference>
<keyword evidence="3 7" id="KW-0418">Kinase</keyword>
<dbReference type="InterPro" id="IPR053149">
    <property type="entry name" value="TPK"/>
</dbReference>
<sequence>MNIHRNNYRFESEVVLFINGQFPEKIPQLTHFQKIYCTDGAYKSLKAKGIQPDVVSGDFDSIAITEISSEIKIIETPDQNATDFEKALRIIIQDGFNSVSVFGCSGLEQDHFLGNLTSMLKHKAEINIRCFDDYGFYFFAEKHTLLEGFKTEIFSLYPFPETNNVTSTGVKYPLSNEDLSITTKIGTRNTIIENTATVSFEEGNLLLFVQDQSK</sequence>
<accession>A0A2W7K4I3</accession>
<dbReference type="InterPro" id="IPR007371">
    <property type="entry name" value="TPK_catalytic"/>
</dbReference>
<dbReference type="PANTHER" id="PTHR41299">
    <property type="entry name" value="THIAMINE PYROPHOSPHOKINASE"/>
    <property type="match status" value="1"/>
</dbReference>
<evidence type="ECO:0000259" key="6">
    <source>
        <dbReference type="SMART" id="SM00983"/>
    </source>
</evidence>
<dbReference type="InterPro" id="IPR006282">
    <property type="entry name" value="Thi_PPkinase"/>
</dbReference>
<keyword evidence="4" id="KW-0067">ATP-binding</keyword>
<feature type="domain" description="Thiamin pyrophosphokinase thiamin-binding" evidence="6">
    <location>
        <begin position="141"/>
        <end position="206"/>
    </location>
</feature>
<evidence type="ECO:0000256" key="3">
    <source>
        <dbReference type="ARBA" id="ARBA00022777"/>
    </source>
</evidence>
<proteinExistence type="predicted"/>
<keyword evidence="1" id="KW-0808">Transferase</keyword>
<dbReference type="SUPFAM" id="SSF63862">
    <property type="entry name" value="Thiamin pyrophosphokinase, substrate-binding domain"/>
    <property type="match status" value="1"/>
</dbReference>
<dbReference type="Gene3D" id="3.40.50.10240">
    <property type="entry name" value="Thiamin pyrophosphokinase, catalytic domain"/>
    <property type="match status" value="1"/>
</dbReference>
<dbReference type="EC" id="2.7.6.2" evidence="5"/>
<keyword evidence="2" id="KW-0547">Nucleotide-binding</keyword>
<dbReference type="NCBIfam" id="TIGR01378">
    <property type="entry name" value="thi_PPkinase"/>
    <property type="match status" value="1"/>
</dbReference>
<dbReference type="SUPFAM" id="SSF63999">
    <property type="entry name" value="Thiamin pyrophosphokinase, catalytic domain"/>
    <property type="match status" value="1"/>
</dbReference>
<gene>
    <name evidence="7" type="ORF">LX95_00720</name>
</gene>
<evidence type="ECO:0000256" key="4">
    <source>
        <dbReference type="ARBA" id="ARBA00022840"/>
    </source>
</evidence>
<evidence type="ECO:0000256" key="1">
    <source>
        <dbReference type="ARBA" id="ARBA00022679"/>
    </source>
</evidence>
<dbReference type="Pfam" id="PF04263">
    <property type="entry name" value="TPK_catalytic"/>
    <property type="match status" value="1"/>
</dbReference>
<dbReference type="Proteomes" id="UP000249542">
    <property type="component" value="Unassembled WGS sequence"/>
</dbReference>
<protein>
    <recommendedName>
        <fullName evidence="5">Thiamine diphosphokinase</fullName>
        <ecNumber evidence="5">2.7.6.2</ecNumber>
    </recommendedName>
</protein>
<evidence type="ECO:0000313" key="7">
    <source>
        <dbReference type="EMBL" id="PZW42410.1"/>
    </source>
</evidence>
<dbReference type="GO" id="GO:0030975">
    <property type="term" value="F:thiamine binding"/>
    <property type="evidence" value="ECO:0007669"/>
    <property type="project" value="InterPro"/>
</dbReference>
<evidence type="ECO:0000313" key="8">
    <source>
        <dbReference type="Proteomes" id="UP000249542"/>
    </source>
</evidence>
<dbReference type="CDD" id="cd07995">
    <property type="entry name" value="TPK"/>
    <property type="match status" value="1"/>
</dbReference>
<dbReference type="Pfam" id="PF04265">
    <property type="entry name" value="TPK_B1_binding"/>
    <property type="match status" value="1"/>
</dbReference>
<dbReference type="RefSeq" id="WP_111540071.1">
    <property type="nucleotide sequence ID" value="NZ_QKYV01000002.1"/>
</dbReference>
<dbReference type="SMART" id="SM00983">
    <property type="entry name" value="TPK_B1_binding"/>
    <property type="match status" value="1"/>
</dbReference>
<organism evidence="7 8">
    <name type="scientific">Mesonia algae</name>
    <dbReference type="NCBI Taxonomy" id="213248"/>
    <lineage>
        <taxon>Bacteria</taxon>
        <taxon>Pseudomonadati</taxon>
        <taxon>Bacteroidota</taxon>
        <taxon>Flavobacteriia</taxon>
        <taxon>Flavobacteriales</taxon>
        <taxon>Flavobacteriaceae</taxon>
        <taxon>Mesonia</taxon>
    </lineage>
</organism>